<keyword evidence="6" id="KW-1185">Reference proteome</keyword>
<protein>
    <recommendedName>
        <fullName evidence="4">PAS domain-containing protein</fullName>
    </recommendedName>
</protein>
<evidence type="ECO:0000259" key="4">
    <source>
        <dbReference type="PROSITE" id="PS50112"/>
    </source>
</evidence>
<reference evidence="5" key="1">
    <citation type="journal article" date="2023" name="Mol. Phylogenet. Evol.">
        <title>Genome-scale phylogeny and comparative genomics of the fungal order Sordariales.</title>
        <authorList>
            <person name="Hensen N."/>
            <person name="Bonometti L."/>
            <person name="Westerberg I."/>
            <person name="Brannstrom I.O."/>
            <person name="Guillou S."/>
            <person name="Cros-Aarteil S."/>
            <person name="Calhoun S."/>
            <person name="Haridas S."/>
            <person name="Kuo A."/>
            <person name="Mondo S."/>
            <person name="Pangilinan J."/>
            <person name="Riley R."/>
            <person name="LaButti K."/>
            <person name="Andreopoulos B."/>
            <person name="Lipzen A."/>
            <person name="Chen C."/>
            <person name="Yan M."/>
            <person name="Daum C."/>
            <person name="Ng V."/>
            <person name="Clum A."/>
            <person name="Steindorff A."/>
            <person name="Ohm R.A."/>
            <person name="Martin F."/>
            <person name="Silar P."/>
            <person name="Natvig D.O."/>
            <person name="Lalanne C."/>
            <person name="Gautier V."/>
            <person name="Ament-Velasquez S.L."/>
            <person name="Kruys A."/>
            <person name="Hutchinson M.I."/>
            <person name="Powell A.J."/>
            <person name="Barry K."/>
            <person name="Miller A.N."/>
            <person name="Grigoriev I.V."/>
            <person name="Debuchy R."/>
            <person name="Gladieux P."/>
            <person name="Hiltunen Thoren M."/>
            <person name="Johannesson H."/>
        </authorList>
    </citation>
    <scope>NUCLEOTIDE SEQUENCE</scope>
    <source>
        <strain evidence="5">PSN293</strain>
    </source>
</reference>
<reference evidence="5" key="2">
    <citation type="submission" date="2023-05" db="EMBL/GenBank/DDBJ databases">
        <authorList>
            <consortium name="Lawrence Berkeley National Laboratory"/>
            <person name="Steindorff A."/>
            <person name="Hensen N."/>
            <person name="Bonometti L."/>
            <person name="Westerberg I."/>
            <person name="Brannstrom I.O."/>
            <person name="Guillou S."/>
            <person name="Cros-Aarteil S."/>
            <person name="Calhoun S."/>
            <person name="Haridas S."/>
            <person name="Kuo A."/>
            <person name="Mondo S."/>
            <person name="Pangilinan J."/>
            <person name="Riley R."/>
            <person name="Labutti K."/>
            <person name="Andreopoulos B."/>
            <person name="Lipzen A."/>
            <person name="Chen C."/>
            <person name="Yanf M."/>
            <person name="Daum C."/>
            <person name="Ng V."/>
            <person name="Clum A."/>
            <person name="Ohm R."/>
            <person name="Martin F."/>
            <person name="Silar P."/>
            <person name="Natvig D."/>
            <person name="Lalanne C."/>
            <person name="Gautier V."/>
            <person name="Ament-Velasquez S.L."/>
            <person name="Kruys A."/>
            <person name="Hutchinson M.I."/>
            <person name="Powell A.J."/>
            <person name="Barry K."/>
            <person name="Miller A.N."/>
            <person name="Grigoriev I.V."/>
            <person name="Debuchy R."/>
            <person name="Gladieux P."/>
            <person name="Thoren M.H."/>
            <person name="Johannesson H."/>
        </authorList>
    </citation>
    <scope>NUCLEOTIDE SEQUENCE</scope>
    <source>
        <strain evidence="5">PSN293</strain>
    </source>
</reference>
<dbReference type="PANTHER" id="PTHR47429:SF7">
    <property type="entry name" value="GATA-FACTOR"/>
    <property type="match status" value="1"/>
</dbReference>
<feature type="domain" description="PAS" evidence="4">
    <location>
        <begin position="65"/>
        <end position="100"/>
    </location>
</feature>
<evidence type="ECO:0000256" key="1">
    <source>
        <dbReference type="ARBA" id="ARBA00022630"/>
    </source>
</evidence>
<dbReference type="InterPro" id="IPR000014">
    <property type="entry name" value="PAS"/>
</dbReference>
<proteinExistence type="predicted"/>
<dbReference type="CDD" id="cd00130">
    <property type="entry name" value="PAS"/>
    <property type="match status" value="1"/>
</dbReference>
<dbReference type="AlphaFoldDB" id="A0AAN7BE33"/>
<dbReference type="Gene3D" id="3.30.450.20">
    <property type="entry name" value="PAS domain"/>
    <property type="match status" value="1"/>
</dbReference>
<evidence type="ECO:0000313" key="5">
    <source>
        <dbReference type="EMBL" id="KAK4219982.1"/>
    </source>
</evidence>
<keyword evidence="2" id="KW-0288">FMN</keyword>
<name>A0AAN7BE33_9PEZI</name>
<dbReference type="Proteomes" id="UP001301769">
    <property type="component" value="Unassembled WGS sequence"/>
</dbReference>
<comment type="caution">
    <text evidence="5">The sequence shown here is derived from an EMBL/GenBank/DDBJ whole genome shotgun (WGS) entry which is preliminary data.</text>
</comment>
<sequence>MNSSVEATMNYWEVPSYQSTSAYDGGVFHDSVYAPSQYNIMEILIKVMERPNPKVQLGPVDMSCPILVCDLQLADQPIVYASEPFYQLTGYTPEEVIGSNCRFLQAPGGKVKAKSTRKYVDKECVRKMRKAVEKCSELQIEVVNFKKNGSKFVNYLTMIPVRCDGRDYCVGFLTELES</sequence>
<evidence type="ECO:0000256" key="2">
    <source>
        <dbReference type="ARBA" id="ARBA00022643"/>
    </source>
</evidence>
<dbReference type="SUPFAM" id="SSF55785">
    <property type="entry name" value="PYP-like sensor domain (PAS domain)"/>
    <property type="match status" value="1"/>
</dbReference>
<dbReference type="PANTHER" id="PTHR47429">
    <property type="entry name" value="PROTEIN TWIN LOV 1"/>
    <property type="match status" value="1"/>
</dbReference>
<dbReference type="EMBL" id="MU858046">
    <property type="protein sequence ID" value="KAK4219982.1"/>
    <property type="molecule type" value="Genomic_DNA"/>
</dbReference>
<evidence type="ECO:0000256" key="3">
    <source>
        <dbReference type="ARBA" id="ARBA00022991"/>
    </source>
</evidence>
<dbReference type="GO" id="GO:0005634">
    <property type="term" value="C:nucleus"/>
    <property type="evidence" value="ECO:0007669"/>
    <property type="project" value="TreeGrafter"/>
</dbReference>
<dbReference type="InterPro" id="IPR035965">
    <property type="entry name" value="PAS-like_dom_sf"/>
</dbReference>
<dbReference type="Pfam" id="PF13426">
    <property type="entry name" value="PAS_9"/>
    <property type="match status" value="1"/>
</dbReference>
<keyword evidence="1" id="KW-0285">Flavoprotein</keyword>
<organism evidence="5 6">
    <name type="scientific">Rhypophila decipiens</name>
    <dbReference type="NCBI Taxonomy" id="261697"/>
    <lineage>
        <taxon>Eukaryota</taxon>
        <taxon>Fungi</taxon>
        <taxon>Dikarya</taxon>
        <taxon>Ascomycota</taxon>
        <taxon>Pezizomycotina</taxon>
        <taxon>Sordariomycetes</taxon>
        <taxon>Sordariomycetidae</taxon>
        <taxon>Sordariales</taxon>
        <taxon>Naviculisporaceae</taxon>
        <taxon>Rhypophila</taxon>
    </lineage>
</organism>
<evidence type="ECO:0000313" key="6">
    <source>
        <dbReference type="Proteomes" id="UP001301769"/>
    </source>
</evidence>
<keyword evidence="3" id="KW-0157">Chromophore</keyword>
<dbReference type="PROSITE" id="PS50112">
    <property type="entry name" value="PAS"/>
    <property type="match status" value="1"/>
</dbReference>
<gene>
    <name evidence="5" type="ORF">QBC37DRAFT_75380</name>
</gene>
<accession>A0AAN7BE33</accession>